<proteinExistence type="predicted"/>
<organism evidence="1 2">
    <name type="scientific">Microcystis aeruginosa NIES-44</name>
    <dbReference type="NCBI Taxonomy" id="449439"/>
    <lineage>
        <taxon>Bacteria</taxon>
        <taxon>Bacillati</taxon>
        <taxon>Cyanobacteriota</taxon>
        <taxon>Cyanophyceae</taxon>
        <taxon>Oscillatoriophycideae</taxon>
        <taxon>Chroococcales</taxon>
        <taxon>Microcystaceae</taxon>
        <taxon>Microcystis</taxon>
    </lineage>
</organism>
<comment type="caution">
    <text evidence="1">The sequence shown here is derived from an EMBL/GenBank/DDBJ whole genome shotgun (WGS) entry which is preliminary data.</text>
</comment>
<evidence type="ECO:0000313" key="2">
    <source>
        <dbReference type="Proteomes" id="UP000030321"/>
    </source>
</evidence>
<sequence>MFNSLTIDTFEEIFDGWNRKTPSLTIYNSFKYVICFINEILNRNSLIDAITSFNDDFREIFF</sequence>
<name>A0A0A1VUT1_MICAE</name>
<dbReference type="EMBL" id="BBPA01000037">
    <property type="protein sequence ID" value="GAL93339.1"/>
    <property type="molecule type" value="Genomic_DNA"/>
</dbReference>
<gene>
    <name evidence="1" type="ORF">N44_02026</name>
</gene>
<evidence type="ECO:0000313" key="1">
    <source>
        <dbReference type="EMBL" id="GAL93339.1"/>
    </source>
</evidence>
<dbReference type="AlphaFoldDB" id="A0A0A1VUT1"/>
<protein>
    <submittedName>
        <fullName evidence="1">Uncharacterized protein</fullName>
    </submittedName>
</protein>
<reference evidence="2" key="1">
    <citation type="journal article" date="2015" name="Genome">
        <title>Whole Genome Sequence of the Non-Microcystin-Producing Microcystis aeruginosa Strain NIES-44.</title>
        <authorList>
            <person name="Okano K."/>
            <person name="Miyata N."/>
            <person name="Ozaki Y."/>
        </authorList>
    </citation>
    <scope>NUCLEOTIDE SEQUENCE [LARGE SCALE GENOMIC DNA]</scope>
    <source>
        <strain evidence="2">NIES-44</strain>
    </source>
</reference>
<accession>A0A0A1VUT1</accession>
<dbReference type="Proteomes" id="UP000030321">
    <property type="component" value="Unassembled WGS sequence"/>
</dbReference>